<evidence type="ECO:0000256" key="1">
    <source>
        <dbReference type="SAM" id="MobiDB-lite"/>
    </source>
</evidence>
<feature type="transmembrane region" description="Helical" evidence="2">
    <location>
        <begin position="153"/>
        <end position="171"/>
    </location>
</feature>
<name>A0ABW3EYJ6_9ACTN</name>
<keyword evidence="2" id="KW-1133">Transmembrane helix</keyword>
<proteinExistence type="predicted"/>
<accession>A0ABW3EYJ6</accession>
<comment type="caution">
    <text evidence="3">The sequence shown here is derived from an EMBL/GenBank/DDBJ whole genome shotgun (WGS) entry which is preliminary data.</text>
</comment>
<dbReference type="Pfam" id="PF10935">
    <property type="entry name" value="DUF2637"/>
    <property type="match status" value="1"/>
</dbReference>
<evidence type="ECO:0000313" key="4">
    <source>
        <dbReference type="Proteomes" id="UP001596972"/>
    </source>
</evidence>
<organism evidence="3 4">
    <name type="scientific">Actinomadura sediminis</name>
    <dbReference type="NCBI Taxonomy" id="1038904"/>
    <lineage>
        <taxon>Bacteria</taxon>
        <taxon>Bacillati</taxon>
        <taxon>Actinomycetota</taxon>
        <taxon>Actinomycetes</taxon>
        <taxon>Streptosporangiales</taxon>
        <taxon>Thermomonosporaceae</taxon>
        <taxon>Actinomadura</taxon>
    </lineage>
</organism>
<feature type="transmembrane region" description="Helical" evidence="2">
    <location>
        <begin position="125"/>
        <end position="141"/>
    </location>
</feature>
<dbReference type="EMBL" id="JBHTJA010000094">
    <property type="protein sequence ID" value="MFD0904659.1"/>
    <property type="molecule type" value="Genomic_DNA"/>
</dbReference>
<dbReference type="Proteomes" id="UP001596972">
    <property type="component" value="Unassembled WGS sequence"/>
</dbReference>
<feature type="region of interest" description="Disordered" evidence="1">
    <location>
        <begin position="1"/>
        <end position="47"/>
    </location>
</feature>
<keyword evidence="2" id="KW-0472">Membrane</keyword>
<sequence>MTTLDHRMPAPLGAPARSITRPSDTPTAPAAVPDGAEATAPQSSPRGRALTSSEFTAVAVVAALVGVLGLLGFVNSFAAVAEASRPSFGGLAWTVPLGIDLGIAIFAALDIVLARLDMRIRWLRFIPWALTAATVYLNVAGEHGTFGKVAHAVLPALWVIAVEIAAHVIRIRAGIAAGTRMDGIRAARWILAPWPTMKLWRRMVLWEIRSYPDALSRERARLLALTDLQDTYGRWAWRRRAPRRVRALYRLGELDTAEDTGAPSGARSERSGEDGPAAGPVDRPAMESGPSTPPAAGPSPAPSAGPSRTHPDHRRTVRAPRRWTVPPPVPQDHRAAAGRGRPHADRTAHRRRPRRERPGADPQRARRPSPRGRTQRR</sequence>
<keyword evidence="4" id="KW-1185">Reference proteome</keyword>
<keyword evidence="2" id="KW-0812">Transmembrane</keyword>
<evidence type="ECO:0000256" key="2">
    <source>
        <dbReference type="SAM" id="Phobius"/>
    </source>
</evidence>
<reference evidence="4" key="1">
    <citation type="journal article" date="2019" name="Int. J. Syst. Evol. Microbiol.">
        <title>The Global Catalogue of Microorganisms (GCM) 10K type strain sequencing project: providing services to taxonomists for standard genome sequencing and annotation.</title>
        <authorList>
            <consortium name="The Broad Institute Genomics Platform"/>
            <consortium name="The Broad Institute Genome Sequencing Center for Infectious Disease"/>
            <person name="Wu L."/>
            <person name="Ma J."/>
        </authorList>
    </citation>
    <scope>NUCLEOTIDE SEQUENCE [LARGE SCALE GENOMIC DNA]</scope>
    <source>
        <strain evidence="4">JCM 31202</strain>
    </source>
</reference>
<feature type="transmembrane region" description="Helical" evidence="2">
    <location>
        <begin position="55"/>
        <end position="78"/>
    </location>
</feature>
<feature type="compositionally biased region" description="Pro residues" evidence="1">
    <location>
        <begin position="291"/>
        <end position="303"/>
    </location>
</feature>
<feature type="compositionally biased region" description="Basic residues" evidence="1">
    <location>
        <begin position="365"/>
        <end position="377"/>
    </location>
</feature>
<feature type="compositionally biased region" description="Basic residues" evidence="1">
    <location>
        <begin position="311"/>
        <end position="321"/>
    </location>
</feature>
<feature type="region of interest" description="Disordered" evidence="1">
    <location>
        <begin position="256"/>
        <end position="377"/>
    </location>
</feature>
<dbReference type="InterPro" id="IPR021235">
    <property type="entry name" value="DUF2637"/>
</dbReference>
<protein>
    <submittedName>
        <fullName evidence="3">DUF2637 domain-containing protein</fullName>
    </submittedName>
</protein>
<gene>
    <name evidence="3" type="ORF">ACFQ11_30040</name>
</gene>
<dbReference type="RefSeq" id="WP_378304748.1">
    <property type="nucleotide sequence ID" value="NZ_JBHTJA010000094.1"/>
</dbReference>
<evidence type="ECO:0000313" key="3">
    <source>
        <dbReference type="EMBL" id="MFD0904659.1"/>
    </source>
</evidence>
<feature type="transmembrane region" description="Helical" evidence="2">
    <location>
        <begin position="90"/>
        <end position="113"/>
    </location>
</feature>